<evidence type="ECO:0000313" key="2">
    <source>
        <dbReference type="EMBL" id="TDZ58301.1"/>
    </source>
</evidence>
<feature type="compositionally biased region" description="Low complexity" evidence="1">
    <location>
        <begin position="8"/>
        <end position="19"/>
    </location>
</feature>
<accession>A0A4R8REF7</accession>
<comment type="caution">
    <text evidence="2">The sequence shown here is derived from an EMBL/GenBank/DDBJ whole genome shotgun (WGS) entry which is preliminary data.</text>
</comment>
<evidence type="ECO:0000313" key="3">
    <source>
        <dbReference type="Proteomes" id="UP000295703"/>
    </source>
</evidence>
<reference evidence="2 3" key="1">
    <citation type="submission" date="2018-12" db="EMBL/GenBank/DDBJ databases">
        <title>Genome sequence and assembly of Colletotrichum trifolii.</title>
        <authorList>
            <person name="Gan P."/>
            <person name="Shirasu K."/>
        </authorList>
    </citation>
    <scope>NUCLEOTIDE SEQUENCE [LARGE SCALE GENOMIC DNA]</scope>
    <source>
        <strain evidence="2 3">543-2</strain>
    </source>
</reference>
<feature type="region of interest" description="Disordered" evidence="1">
    <location>
        <begin position="267"/>
        <end position="322"/>
    </location>
</feature>
<feature type="compositionally biased region" description="Low complexity" evidence="1">
    <location>
        <begin position="38"/>
        <end position="55"/>
    </location>
</feature>
<organism evidence="2 3">
    <name type="scientific">Colletotrichum trifolii</name>
    <dbReference type="NCBI Taxonomy" id="5466"/>
    <lineage>
        <taxon>Eukaryota</taxon>
        <taxon>Fungi</taxon>
        <taxon>Dikarya</taxon>
        <taxon>Ascomycota</taxon>
        <taxon>Pezizomycotina</taxon>
        <taxon>Sordariomycetes</taxon>
        <taxon>Hypocreomycetidae</taxon>
        <taxon>Glomerellales</taxon>
        <taxon>Glomerellaceae</taxon>
        <taxon>Colletotrichum</taxon>
        <taxon>Colletotrichum orbiculare species complex</taxon>
    </lineage>
</organism>
<dbReference type="EMBL" id="RYZW01000046">
    <property type="protein sequence ID" value="TDZ58301.1"/>
    <property type="molecule type" value="Genomic_DNA"/>
</dbReference>
<dbReference type="Proteomes" id="UP000295703">
    <property type="component" value="Unassembled WGS sequence"/>
</dbReference>
<feature type="compositionally biased region" description="Basic residues" evidence="1">
    <location>
        <begin position="269"/>
        <end position="279"/>
    </location>
</feature>
<feature type="region of interest" description="Disordered" evidence="1">
    <location>
        <begin position="1"/>
        <end position="55"/>
    </location>
</feature>
<dbReference type="AlphaFoldDB" id="A0A4R8REF7"/>
<dbReference type="STRING" id="5466.A0A4R8REF7"/>
<evidence type="ECO:0000256" key="1">
    <source>
        <dbReference type="SAM" id="MobiDB-lite"/>
    </source>
</evidence>
<proteinExistence type="predicted"/>
<sequence length="524" mass="58158">MAPRRKAALAAQANMAAAAAREETPPLLPTNAPRVPKTPKATKASTSKAAPKAAAKAAKHSKIPLVCCVCTNRPTFSDVSHLLTHLSSKGHLHTFTTTKFRAAVDTSAAETITTYDKWYEQNNLENLLADRLLAKDKGKKRVGSLVVQPPNLKRKKTSLLRADDDAPWTPRSDGFEHQQPITFYNEEADENQTPTETSGNWDEDLETARLKGIVWPGMGIFDAATADQKKKRNQRKDISILLQMEADSRAITTDELVSNLDMNVERTRNAKKPRRRQRRVPVAANEEEAFGVVNNEPSPKSPEDVDSSGSPEVEPQPGAVFEGELVPPSVGLDGMGFRDPDPNDIPFQHFGPDNVGNVTGGLQFPCGHRQFTAPGAGGVYHDNNAPLNQQVHEDVQSADPRRFNMPVWQTQPIRNVEDERPSIEGTELQTMDVANYHDETYDLEQQMALHQHQHQYYTQQQLQQQQQLLLQALHQQQWSDGQGAIDANMVISNQVWLDSLAPRTSSAVYGNGEPRQMPFHDGDV</sequence>
<keyword evidence="3" id="KW-1185">Reference proteome</keyword>
<name>A0A4R8REF7_COLTR</name>
<gene>
    <name evidence="2" type="ORF">CTRI78_v005541</name>
</gene>
<protein>
    <submittedName>
        <fullName evidence="2">Uncharacterized protein</fullName>
    </submittedName>
</protein>